<name>A0A1G8HVF8_9FIRM</name>
<evidence type="ECO:0000256" key="2">
    <source>
        <dbReference type="PROSITE-ProRule" id="PRU00335"/>
    </source>
</evidence>
<dbReference type="SUPFAM" id="SSF46689">
    <property type="entry name" value="Homeodomain-like"/>
    <property type="match status" value="1"/>
</dbReference>
<evidence type="ECO:0000313" key="4">
    <source>
        <dbReference type="EMBL" id="SDI10638.1"/>
    </source>
</evidence>
<dbReference type="InterPro" id="IPR050624">
    <property type="entry name" value="HTH-type_Tx_Regulator"/>
</dbReference>
<dbReference type="Proteomes" id="UP000198656">
    <property type="component" value="Unassembled WGS sequence"/>
</dbReference>
<evidence type="ECO:0000256" key="1">
    <source>
        <dbReference type="ARBA" id="ARBA00023125"/>
    </source>
</evidence>
<sequence length="191" mass="21719">MIIEDTKDQIISTRQSILDVAGKLIAQKGVKATSLSDIAKEVGISKGTLYYYYSNKNDIIYDIADIHLTRITKELLAWIESIENNISAEDVIRVVFERISTAETRGKLHLYLISDAVTSNGPLNKRFREKYREWRIALENGLRKVLKDRTADYVVLSYIILAALDGFTIQWRLGEEDIPIEGIANVISKLE</sequence>
<gene>
    <name evidence="4" type="ORF">SAMN05443529_12675</name>
</gene>
<protein>
    <submittedName>
        <fullName evidence="4">Transcriptional regulator, TetR family</fullName>
    </submittedName>
</protein>
<keyword evidence="5" id="KW-1185">Reference proteome</keyword>
<dbReference type="InterPro" id="IPR001647">
    <property type="entry name" value="HTH_TetR"/>
</dbReference>
<dbReference type="Gene3D" id="1.10.357.10">
    <property type="entry name" value="Tetracycline Repressor, domain 2"/>
    <property type="match status" value="1"/>
</dbReference>
<reference evidence="5" key="1">
    <citation type="submission" date="2016-10" db="EMBL/GenBank/DDBJ databases">
        <authorList>
            <person name="Varghese N."/>
            <person name="Submissions S."/>
        </authorList>
    </citation>
    <scope>NUCLEOTIDE SEQUENCE [LARGE SCALE GENOMIC DNA]</scope>
    <source>
        <strain evidence="5">DSM 8344</strain>
    </source>
</reference>
<dbReference type="InterPro" id="IPR036271">
    <property type="entry name" value="Tet_transcr_reg_TetR-rel_C_sf"/>
</dbReference>
<dbReference type="PRINTS" id="PR00455">
    <property type="entry name" value="HTHTETR"/>
</dbReference>
<dbReference type="RefSeq" id="WP_092335147.1">
    <property type="nucleotide sequence ID" value="NZ_FNCP01000026.1"/>
</dbReference>
<dbReference type="PANTHER" id="PTHR43479">
    <property type="entry name" value="ACREF/ENVCD OPERON REPRESSOR-RELATED"/>
    <property type="match status" value="1"/>
</dbReference>
<evidence type="ECO:0000313" key="5">
    <source>
        <dbReference type="Proteomes" id="UP000198656"/>
    </source>
</evidence>
<dbReference type="SUPFAM" id="SSF48498">
    <property type="entry name" value="Tetracyclin repressor-like, C-terminal domain"/>
    <property type="match status" value="1"/>
</dbReference>
<keyword evidence="1 2" id="KW-0238">DNA-binding</keyword>
<feature type="DNA-binding region" description="H-T-H motif" evidence="2">
    <location>
        <begin position="34"/>
        <end position="53"/>
    </location>
</feature>
<proteinExistence type="predicted"/>
<evidence type="ECO:0000259" key="3">
    <source>
        <dbReference type="PROSITE" id="PS50977"/>
    </source>
</evidence>
<accession>A0A1G8HVF8</accession>
<dbReference type="PROSITE" id="PS50977">
    <property type="entry name" value="HTH_TETR_2"/>
    <property type="match status" value="1"/>
</dbReference>
<dbReference type="OrthoDB" id="6430772at2"/>
<dbReference type="STRING" id="1121419.SAMN05443529_12675"/>
<dbReference type="EMBL" id="FNCP01000026">
    <property type="protein sequence ID" value="SDI10638.1"/>
    <property type="molecule type" value="Genomic_DNA"/>
</dbReference>
<organism evidence="4 5">
    <name type="scientific">Desulfosporosinus hippei DSM 8344</name>
    <dbReference type="NCBI Taxonomy" id="1121419"/>
    <lineage>
        <taxon>Bacteria</taxon>
        <taxon>Bacillati</taxon>
        <taxon>Bacillota</taxon>
        <taxon>Clostridia</taxon>
        <taxon>Eubacteriales</taxon>
        <taxon>Desulfitobacteriaceae</taxon>
        <taxon>Desulfosporosinus</taxon>
    </lineage>
</organism>
<dbReference type="PANTHER" id="PTHR43479:SF11">
    <property type="entry name" value="ACREF_ENVCD OPERON REPRESSOR-RELATED"/>
    <property type="match status" value="1"/>
</dbReference>
<dbReference type="AlphaFoldDB" id="A0A1G8HVF8"/>
<dbReference type="GO" id="GO:0003677">
    <property type="term" value="F:DNA binding"/>
    <property type="evidence" value="ECO:0007669"/>
    <property type="project" value="UniProtKB-UniRule"/>
</dbReference>
<dbReference type="InterPro" id="IPR009057">
    <property type="entry name" value="Homeodomain-like_sf"/>
</dbReference>
<dbReference type="Pfam" id="PF00440">
    <property type="entry name" value="TetR_N"/>
    <property type="match status" value="1"/>
</dbReference>
<feature type="domain" description="HTH tetR-type" evidence="3">
    <location>
        <begin position="11"/>
        <end position="71"/>
    </location>
</feature>